<keyword evidence="3 7" id="KW-0479">Metal-binding</keyword>
<proteinExistence type="inferred from homology"/>
<dbReference type="InterPro" id="IPR029035">
    <property type="entry name" value="DHS-like_NAD/FAD-binding_dom"/>
</dbReference>
<name>A0ABP8VAF6_9GAMM</name>
<keyword evidence="4 7" id="KW-0460">Magnesium</keyword>
<feature type="domain" description="Thiamine pyrophosphate enzyme TPP-binding" evidence="8">
    <location>
        <begin position="438"/>
        <end position="552"/>
    </location>
</feature>
<dbReference type="EMBL" id="BAABFL010000472">
    <property type="protein sequence ID" value="GAA4652240.1"/>
    <property type="molecule type" value="Genomic_DNA"/>
</dbReference>
<keyword evidence="6 7" id="KW-0464">Manganese</keyword>
<evidence type="ECO:0000259" key="8">
    <source>
        <dbReference type="Pfam" id="PF02775"/>
    </source>
</evidence>
<evidence type="ECO:0000259" key="9">
    <source>
        <dbReference type="Pfam" id="PF02776"/>
    </source>
</evidence>
<comment type="catalytic activity">
    <reaction evidence="7">
        <text>isochorismate + 2-oxoglutarate + H(+) = 5-enolpyruvoyl-6-hydroxy-2-succinyl-cyclohex-3-ene-1-carboxylate + CO2</text>
        <dbReference type="Rhea" id="RHEA:25593"/>
        <dbReference type="ChEBI" id="CHEBI:15378"/>
        <dbReference type="ChEBI" id="CHEBI:16526"/>
        <dbReference type="ChEBI" id="CHEBI:16810"/>
        <dbReference type="ChEBI" id="CHEBI:29780"/>
        <dbReference type="ChEBI" id="CHEBI:58818"/>
        <dbReference type="EC" id="2.2.1.9"/>
    </reaction>
</comment>
<comment type="function">
    <text evidence="7">Catalyzes the thiamine diphosphate-dependent decarboxylation of 2-oxoglutarate and the subsequent addition of the resulting succinic semialdehyde-thiamine pyrophosphate anion to isochorismate to yield 2-succinyl-5-enolpyruvyl-6-hydroxy-3-cyclohexene-1-carboxylate (SEPHCHC).</text>
</comment>
<dbReference type="PANTHER" id="PTHR42916">
    <property type="entry name" value="2-SUCCINYL-5-ENOLPYRUVYL-6-HYDROXY-3-CYCLOHEXENE-1-CARBOXYLATE SYNTHASE"/>
    <property type="match status" value="1"/>
</dbReference>
<dbReference type="HAMAP" id="MF_01659">
    <property type="entry name" value="MenD"/>
    <property type="match status" value="1"/>
</dbReference>
<evidence type="ECO:0000256" key="4">
    <source>
        <dbReference type="ARBA" id="ARBA00022842"/>
    </source>
</evidence>
<dbReference type="InterPro" id="IPR032264">
    <property type="entry name" value="MenD_middle"/>
</dbReference>
<keyword evidence="2 7" id="KW-0808">Transferase</keyword>
<feature type="domain" description="Thiamine pyrophosphate enzyme N-terminal TPP-binding" evidence="9">
    <location>
        <begin position="17"/>
        <end position="129"/>
    </location>
</feature>
<evidence type="ECO:0000256" key="5">
    <source>
        <dbReference type="ARBA" id="ARBA00023052"/>
    </source>
</evidence>
<protein>
    <recommendedName>
        <fullName evidence="7">2-succinyl-5-enolpyruvyl-6-hydroxy-3-cyclohexene-1-carboxylate synthase</fullName>
        <shortName evidence="7">SEPHCHC synthase</shortName>
        <ecNumber evidence="7">2.2.1.9</ecNumber>
    </recommendedName>
    <alternativeName>
        <fullName evidence="7">Menaquinone biosynthesis protein MenD</fullName>
    </alternativeName>
</protein>
<dbReference type="Gene3D" id="3.40.50.1220">
    <property type="entry name" value="TPP-binding domain"/>
    <property type="match status" value="1"/>
</dbReference>
<sequence>MAFNCNLSDINSLWCALIMEELVRNGVEHCCIAPGSRNSPLTHAAAAHTRLNKHVHFDERGLGFFALGIAKSTRKPVVIITTSGTAVANLYPAVIEAAMTGIPLLILSADRPAELLDTGANQTINQTAIFSQYPVLEVQLPCPDMAIAPQWLLSTLDQGISRARTSGVVHLNLHLRDPLYPGTQCPDWSAYMEPVMDWMKTQRPWTHYCLSGQRLPDEAQVMIDRLFAPKGVLVAGQLAPDEAQAVARLAEKLGWPLLVDVQSHLHGHSLSLPHVDLLLNHPTVCELLDQADTVLQFGGRLVSKRLSQWLANGRRKHYCFVDSGVSRLDPACNQSLRLQANINELCCFLEAALPGRREPGDWYAQLMDYGIRCRAALVRLLPSELNEMWVSRHIVEQQRKNGCLFIGNSMPIRLIDSLSDARLHGEIFTNRGASGIDGLIATASGVAASGRQVTLLLGDLSFLHDLNSLALLRDLPVTIVLLNNDGGSIFSMMPVSRDGDLFKRYFQVSHGLNAEQAAAMFDIHYESPVECQAFAECYEQAKASDKPVIIEVKTPPAEATDMLRRALIMASEL</sequence>
<keyword evidence="12" id="KW-1185">Reference proteome</keyword>
<dbReference type="PANTHER" id="PTHR42916:SF1">
    <property type="entry name" value="PROTEIN PHYLLO, CHLOROPLASTIC"/>
    <property type="match status" value="1"/>
</dbReference>
<keyword evidence="5 7" id="KW-0786">Thiamine pyrophosphate</keyword>
<evidence type="ECO:0000313" key="11">
    <source>
        <dbReference type="EMBL" id="GAA4652240.1"/>
    </source>
</evidence>
<dbReference type="InterPro" id="IPR029061">
    <property type="entry name" value="THDP-binding"/>
</dbReference>
<dbReference type="Pfam" id="PF02775">
    <property type="entry name" value="TPP_enzyme_C"/>
    <property type="match status" value="1"/>
</dbReference>
<evidence type="ECO:0000259" key="10">
    <source>
        <dbReference type="Pfam" id="PF16582"/>
    </source>
</evidence>
<evidence type="ECO:0000256" key="7">
    <source>
        <dbReference type="HAMAP-Rule" id="MF_01659"/>
    </source>
</evidence>
<comment type="caution">
    <text evidence="11">The sequence shown here is derived from an EMBL/GenBank/DDBJ whole genome shotgun (WGS) entry which is preliminary data.</text>
</comment>
<dbReference type="SUPFAM" id="SSF52467">
    <property type="entry name" value="DHS-like NAD/FAD-binding domain"/>
    <property type="match status" value="1"/>
</dbReference>
<evidence type="ECO:0000256" key="3">
    <source>
        <dbReference type="ARBA" id="ARBA00022723"/>
    </source>
</evidence>
<comment type="cofactor">
    <cofactor evidence="7">
        <name>thiamine diphosphate</name>
        <dbReference type="ChEBI" id="CHEBI:58937"/>
    </cofactor>
    <text evidence="7">Binds 1 thiamine pyrophosphate per subunit.</text>
</comment>
<comment type="subunit">
    <text evidence="7">Homodimer.</text>
</comment>
<dbReference type="Gene3D" id="3.40.50.970">
    <property type="match status" value="2"/>
</dbReference>
<accession>A0ABP8VAF6</accession>
<keyword evidence="1 7" id="KW-0474">Menaquinone biosynthesis</keyword>
<dbReference type="InterPro" id="IPR011766">
    <property type="entry name" value="TPP_enzyme_TPP-bd"/>
</dbReference>
<dbReference type="EC" id="2.2.1.9" evidence="7"/>
<evidence type="ECO:0000313" key="12">
    <source>
        <dbReference type="Proteomes" id="UP001500604"/>
    </source>
</evidence>
<dbReference type="Pfam" id="PF16582">
    <property type="entry name" value="TPP_enzyme_M_2"/>
    <property type="match status" value="1"/>
</dbReference>
<comment type="cofactor">
    <cofactor evidence="7">
        <name>Mg(2+)</name>
        <dbReference type="ChEBI" id="CHEBI:18420"/>
    </cofactor>
    <cofactor evidence="7">
        <name>Mn(2+)</name>
        <dbReference type="ChEBI" id="CHEBI:29035"/>
    </cofactor>
</comment>
<dbReference type="RefSeq" id="WP_345198760.1">
    <property type="nucleotide sequence ID" value="NZ_BAABFL010000472.1"/>
</dbReference>
<feature type="domain" description="Menaquinone biosynthesis protein MenD middle" evidence="10">
    <location>
        <begin position="190"/>
        <end position="406"/>
    </location>
</feature>
<dbReference type="CDD" id="cd02009">
    <property type="entry name" value="TPP_SHCHC_synthase"/>
    <property type="match status" value="1"/>
</dbReference>
<comment type="pathway">
    <text evidence="7">Quinol/quinone metabolism; 1,4-dihydroxy-2-naphthoate biosynthesis; 1,4-dihydroxy-2-naphthoate from chorismate: step 2/7.</text>
</comment>
<dbReference type="PIRSF" id="PIRSF004983">
    <property type="entry name" value="MenD"/>
    <property type="match status" value="1"/>
</dbReference>
<dbReference type="SUPFAM" id="SSF52518">
    <property type="entry name" value="Thiamin diphosphate-binding fold (THDP-binding)"/>
    <property type="match status" value="2"/>
</dbReference>
<dbReference type="Pfam" id="PF02776">
    <property type="entry name" value="TPP_enzyme_N"/>
    <property type="match status" value="1"/>
</dbReference>
<dbReference type="NCBIfam" id="TIGR00173">
    <property type="entry name" value="menD"/>
    <property type="match status" value="1"/>
</dbReference>
<reference evidence="12" key="1">
    <citation type="journal article" date="2019" name="Int. J. Syst. Evol. Microbiol.">
        <title>The Global Catalogue of Microorganisms (GCM) 10K type strain sequencing project: providing services to taxonomists for standard genome sequencing and annotation.</title>
        <authorList>
            <consortium name="The Broad Institute Genomics Platform"/>
            <consortium name="The Broad Institute Genome Sequencing Center for Infectious Disease"/>
            <person name="Wu L."/>
            <person name="Ma J."/>
        </authorList>
    </citation>
    <scope>NUCLEOTIDE SEQUENCE [LARGE SCALE GENOMIC DNA]</scope>
    <source>
        <strain evidence="12">JCM 17805</strain>
    </source>
</reference>
<evidence type="ECO:0000256" key="6">
    <source>
        <dbReference type="ARBA" id="ARBA00023211"/>
    </source>
</evidence>
<comment type="similarity">
    <text evidence="7">Belongs to the TPP enzyme family. MenD subfamily.</text>
</comment>
<gene>
    <name evidence="7 11" type="primary">menD</name>
    <name evidence="11" type="ORF">GCM10023116_45240</name>
</gene>
<dbReference type="Proteomes" id="UP001500604">
    <property type="component" value="Unassembled WGS sequence"/>
</dbReference>
<comment type="pathway">
    <text evidence="7">Quinol/quinone metabolism; menaquinone biosynthesis.</text>
</comment>
<evidence type="ECO:0000256" key="1">
    <source>
        <dbReference type="ARBA" id="ARBA00022428"/>
    </source>
</evidence>
<evidence type="ECO:0000256" key="2">
    <source>
        <dbReference type="ARBA" id="ARBA00022679"/>
    </source>
</evidence>
<dbReference type="InterPro" id="IPR012001">
    <property type="entry name" value="Thiamin_PyroP_enz_TPP-bd_dom"/>
</dbReference>
<dbReference type="InterPro" id="IPR004433">
    <property type="entry name" value="MenaQ_synth_MenD"/>
</dbReference>
<organism evidence="11 12">
    <name type="scientific">Kistimonas scapharcae</name>
    <dbReference type="NCBI Taxonomy" id="1036133"/>
    <lineage>
        <taxon>Bacteria</taxon>
        <taxon>Pseudomonadati</taxon>
        <taxon>Pseudomonadota</taxon>
        <taxon>Gammaproteobacteria</taxon>
        <taxon>Oceanospirillales</taxon>
        <taxon>Endozoicomonadaceae</taxon>
        <taxon>Kistimonas</taxon>
    </lineage>
</organism>
<dbReference type="CDD" id="cd07037">
    <property type="entry name" value="TPP_PYR_MenD"/>
    <property type="match status" value="1"/>
</dbReference>